<name>A0A8H9NXX7_9ENTR</name>
<evidence type="ECO:0000313" key="1">
    <source>
        <dbReference type="EMBL" id="HAT1587551.1"/>
    </source>
</evidence>
<dbReference type="InterPro" id="IPR045441">
    <property type="entry name" value="DUF6506"/>
</dbReference>
<dbReference type="Pfam" id="PF20116">
    <property type="entry name" value="DUF6506"/>
    <property type="match status" value="1"/>
</dbReference>
<dbReference type="EMBL" id="DACSDU010000019">
    <property type="protein sequence ID" value="HAT1587551.1"/>
    <property type="molecule type" value="Genomic_DNA"/>
</dbReference>
<protein>
    <submittedName>
        <fullName evidence="1">Uncharacterized protein</fullName>
    </submittedName>
</protein>
<dbReference type="OrthoDB" id="1551162at2"/>
<dbReference type="GeneID" id="92973458"/>
<comment type="caution">
    <text evidence="1">The sequence shown here is derived from an EMBL/GenBank/DDBJ whole genome shotgun (WGS) entry which is preliminary data.</text>
</comment>
<accession>A0A8H9NXX7</accession>
<dbReference type="RefSeq" id="WP_042319372.1">
    <property type="nucleotide sequence ID" value="NZ_CABMNX010000001.1"/>
</dbReference>
<reference evidence="1" key="1">
    <citation type="journal article" date="2018" name="Genome Biol.">
        <title>SKESA: strategic k-mer extension for scrupulous assemblies.</title>
        <authorList>
            <person name="Souvorov A."/>
            <person name="Agarwala R."/>
            <person name="Lipman D.J."/>
        </authorList>
    </citation>
    <scope>NUCLEOTIDE SEQUENCE</scope>
    <source>
        <strain evidence="1">YDC697-2</strain>
    </source>
</reference>
<organism evidence="1">
    <name type="scientific">Citrobacter farmeri</name>
    <dbReference type="NCBI Taxonomy" id="67824"/>
    <lineage>
        <taxon>Bacteria</taxon>
        <taxon>Pseudomonadati</taxon>
        <taxon>Pseudomonadota</taxon>
        <taxon>Gammaproteobacteria</taxon>
        <taxon>Enterobacterales</taxon>
        <taxon>Enterobacteriaceae</taxon>
        <taxon>Citrobacter</taxon>
    </lineage>
</organism>
<sequence>MSDILKAAFIFVAPNAVAETHNNWVKTEQVQVKTIAVKDYQQAGKLLDALYDEGIRAIELCAGFGHLGVAHMVKAAAGRMHVGVVRFDLHPGLENRSGDSLFE</sequence>
<proteinExistence type="predicted"/>
<dbReference type="KEGG" id="cfar:CI104_11930"/>
<reference evidence="1" key="2">
    <citation type="submission" date="2020-11" db="EMBL/GenBank/DDBJ databases">
        <authorList>
            <consortium name="NCBI Pathogen Detection Project"/>
        </authorList>
    </citation>
    <scope>NUCLEOTIDE SEQUENCE</scope>
    <source>
        <strain evidence="1">YDC697-2</strain>
    </source>
</reference>
<gene>
    <name evidence="1" type="ORF">I8Y00_003935</name>
</gene>
<dbReference type="Proteomes" id="UP000864563">
    <property type="component" value="Unassembled WGS sequence"/>
</dbReference>
<dbReference type="AlphaFoldDB" id="A0A8H9NXX7"/>